<dbReference type="Gene3D" id="3.40.50.1820">
    <property type="entry name" value="alpha/beta hydrolase"/>
    <property type="match status" value="1"/>
</dbReference>
<dbReference type="EMBL" id="JRNN01000066">
    <property type="protein sequence ID" value="KGF34530.1"/>
    <property type="molecule type" value="Genomic_DNA"/>
</dbReference>
<dbReference type="OrthoDB" id="9777090at2"/>
<dbReference type="InterPro" id="IPR052920">
    <property type="entry name" value="DNA-binding_regulatory"/>
</dbReference>
<accession>A0A095ZIE3</accession>
<dbReference type="PANTHER" id="PTHR43358:SF4">
    <property type="entry name" value="ALPHA_BETA HYDROLASE FOLD-1 DOMAIN-CONTAINING PROTEIN"/>
    <property type="match status" value="1"/>
</dbReference>
<dbReference type="PANTHER" id="PTHR43358">
    <property type="entry name" value="ALPHA/BETA-HYDROLASE"/>
    <property type="match status" value="1"/>
</dbReference>
<name>A0A095ZIE3_9BACT</name>
<feature type="domain" description="Peptidase S9 prolyl oligopeptidase catalytic" evidence="1">
    <location>
        <begin position="116"/>
        <end position="316"/>
    </location>
</feature>
<dbReference type="GO" id="GO:0008236">
    <property type="term" value="F:serine-type peptidase activity"/>
    <property type="evidence" value="ECO:0007669"/>
    <property type="project" value="InterPro"/>
</dbReference>
<gene>
    <name evidence="2" type="ORF">HMPREF2137_06980</name>
</gene>
<dbReference type="GO" id="GO:0006508">
    <property type="term" value="P:proteolysis"/>
    <property type="evidence" value="ECO:0007669"/>
    <property type="project" value="InterPro"/>
</dbReference>
<dbReference type="Proteomes" id="UP000029556">
    <property type="component" value="Unassembled WGS sequence"/>
</dbReference>
<dbReference type="RefSeq" id="WP_036872969.1">
    <property type="nucleotide sequence ID" value="NZ_JRNN01000066.1"/>
</dbReference>
<dbReference type="InterPro" id="IPR029058">
    <property type="entry name" value="AB_hydrolase_fold"/>
</dbReference>
<reference evidence="2 3" key="1">
    <citation type="submission" date="2014-07" db="EMBL/GenBank/DDBJ databases">
        <authorList>
            <person name="McCorrison J."/>
            <person name="Sanka R."/>
            <person name="Torralba M."/>
            <person name="Gillis M."/>
            <person name="Haft D.H."/>
            <person name="Methe B."/>
            <person name="Sutton G."/>
            <person name="Nelson K.E."/>
        </authorList>
    </citation>
    <scope>NUCLEOTIDE SEQUENCE [LARGE SCALE GENOMIC DNA]</scope>
    <source>
        <strain evidence="2 3">DNF00853</strain>
    </source>
</reference>
<sequence>MRKRLKITLSTVIIVVLLALVGGSIYMIEYSLRRPYPINVSYQDRFAHVINDNPEIKPWIDSLSQGNLIHDTLVTMQDDEQHHAVFIYAPQPTHKTAIVLHGYHDTHAGMMQIAHVYARMGYNMLLPDHHAHGWSEGEMVQMGWKERHDVLRWMAIADSLFSDSTGHSEQVVHGISMGAALTMCVAGEDTPNYVKCFVEDCGYTSVWDEFKNELKTQFGLPPFPLLYTASALNKLLYGWSFGEASPLKQVSKCKKPMLFIHGDSDTYVRTDMVYPLYKAKSRPKQLWIAKGSKHAESYRDHRQEYTEIVKKFVSRYIP</sequence>
<organism evidence="2 3">
    <name type="scientific">Hoylesella buccalis DNF00853</name>
    <dbReference type="NCBI Taxonomy" id="1401074"/>
    <lineage>
        <taxon>Bacteria</taxon>
        <taxon>Pseudomonadati</taxon>
        <taxon>Bacteroidota</taxon>
        <taxon>Bacteroidia</taxon>
        <taxon>Bacteroidales</taxon>
        <taxon>Prevotellaceae</taxon>
        <taxon>Hoylesella</taxon>
    </lineage>
</organism>
<comment type="caution">
    <text evidence="2">The sequence shown here is derived from an EMBL/GenBank/DDBJ whole genome shotgun (WGS) entry which is preliminary data.</text>
</comment>
<dbReference type="Pfam" id="PF00326">
    <property type="entry name" value="Peptidase_S9"/>
    <property type="match status" value="1"/>
</dbReference>
<dbReference type="AlphaFoldDB" id="A0A095ZIE3"/>
<evidence type="ECO:0000313" key="3">
    <source>
        <dbReference type="Proteomes" id="UP000029556"/>
    </source>
</evidence>
<dbReference type="SUPFAM" id="SSF53474">
    <property type="entry name" value="alpha/beta-Hydrolases"/>
    <property type="match status" value="1"/>
</dbReference>
<protein>
    <submittedName>
        <fullName evidence="2">Membrane protein</fullName>
    </submittedName>
</protein>
<evidence type="ECO:0000313" key="2">
    <source>
        <dbReference type="EMBL" id="KGF34530.1"/>
    </source>
</evidence>
<evidence type="ECO:0000259" key="1">
    <source>
        <dbReference type="Pfam" id="PF00326"/>
    </source>
</evidence>
<dbReference type="InterPro" id="IPR001375">
    <property type="entry name" value="Peptidase_S9_cat"/>
</dbReference>
<proteinExistence type="predicted"/>